<evidence type="ECO:0000313" key="2">
    <source>
        <dbReference type="Proteomes" id="UP000188532"/>
    </source>
</evidence>
<dbReference type="AlphaFoldDB" id="A0A1V3XXH8"/>
<reference evidence="1 2" key="1">
    <citation type="submission" date="2017-02" db="EMBL/GenBank/DDBJ databases">
        <title>Complete genome sequences of Mycobacterium kansasii strains isolated from rhesus macaques.</title>
        <authorList>
            <person name="Panda A."/>
            <person name="Nagaraj S."/>
            <person name="Zhao X."/>
            <person name="Tettelin H."/>
            <person name="Detolla L.J."/>
        </authorList>
    </citation>
    <scope>NUCLEOTIDE SEQUENCE [LARGE SCALE GENOMIC DNA]</scope>
    <source>
        <strain evidence="1 2">11-3469</strain>
    </source>
</reference>
<dbReference type="STRING" id="1768.B1T50_22940"/>
<accession>A0A1V3XXH8</accession>
<evidence type="ECO:0000313" key="1">
    <source>
        <dbReference type="EMBL" id="OOK83466.1"/>
    </source>
</evidence>
<dbReference type="RefSeq" id="WP_023372050.1">
    <property type="nucleotide sequence ID" value="NZ_BLYZ01000001.1"/>
</dbReference>
<gene>
    <name evidence="1" type="ORF">BZL29_0880</name>
</gene>
<proteinExistence type="predicted"/>
<dbReference type="Proteomes" id="UP000188532">
    <property type="component" value="Unassembled WGS sequence"/>
</dbReference>
<comment type="caution">
    <text evidence="1">The sequence shown here is derived from an EMBL/GenBank/DDBJ whole genome shotgun (WGS) entry which is preliminary data.</text>
</comment>
<sequence>MSTPPEVRRLIDALAEDVYDAYYGIEYSGPQYSRGQGMQAARYLARKLIRQGWRKTADHSLPYCPHGTPTCYDPAPHERCEL</sequence>
<protein>
    <submittedName>
        <fullName evidence="1">Uncharacterized protein</fullName>
    </submittedName>
</protein>
<name>A0A1V3XXH8_MYCKA</name>
<dbReference type="GeneID" id="29699520"/>
<organism evidence="1 2">
    <name type="scientific">Mycobacterium kansasii</name>
    <dbReference type="NCBI Taxonomy" id="1768"/>
    <lineage>
        <taxon>Bacteria</taxon>
        <taxon>Bacillati</taxon>
        <taxon>Actinomycetota</taxon>
        <taxon>Actinomycetes</taxon>
        <taxon>Mycobacteriales</taxon>
        <taxon>Mycobacteriaceae</taxon>
        <taxon>Mycobacterium</taxon>
    </lineage>
</organism>
<dbReference type="EMBL" id="MVBN01000001">
    <property type="protein sequence ID" value="OOK83466.1"/>
    <property type="molecule type" value="Genomic_DNA"/>
</dbReference>